<name>A0A6L2L9D4_TANCI</name>
<dbReference type="PROSITE" id="PS50994">
    <property type="entry name" value="INTEGRASE"/>
    <property type="match status" value="1"/>
</dbReference>
<feature type="compositionally biased region" description="Polar residues" evidence="4">
    <location>
        <begin position="1451"/>
        <end position="1461"/>
    </location>
</feature>
<feature type="compositionally biased region" description="Polar residues" evidence="4">
    <location>
        <begin position="49"/>
        <end position="61"/>
    </location>
</feature>
<evidence type="ECO:0000313" key="6">
    <source>
        <dbReference type="EMBL" id="GEU58348.1"/>
    </source>
</evidence>
<keyword evidence="1" id="KW-0479">Metal-binding</keyword>
<dbReference type="PANTHER" id="PTHR42648">
    <property type="entry name" value="TRANSPOSASE, PUTATIVE-RELATED"/>
    <property type="match status" value="1"/>
</dbReference>
<dbReference type="InterPro" id="IPR001584">
    <property type="entry name" value="Integrase_cat-core"/>
</dbReference>
<dbReference type="SUPFAM" id="SSF56672">
    <property type="entry name" value="DNA/RNA polymerases"/>
    <property type="match status" value="1"/>
</dbReference>
<sequence length="1948" mass="221390">MSSDEDVTTAPSPITTSSSHSPPNAPSNTPSTKDTSSIFGTTSSSFESKPQSLPPTFNDTPSPLPSNPFLENVMDAPPRPSHLLPLQSHPSLDITLSLSLITPLDHILDTSSPPLLQPQPQPLLMGSHYTFTLSSSTSGMLLATFACDDEDKPIPFRRLVFPSSLDGILQSVLLGVKDRHTVPDWILRLVNDRDGWDKRYPRVVAWSSNKKFYRNMLRDFLHGRVPAKSFIPGDIKTGLGWWVSSSAYFGGRVSEAERIPRHLNRQNHYEAPSEFYQEFKEQRNVDKQLFQYMSTPTNWQTPMPSQPGSFNWQNQMPSYTPTLNWQPPILSHPGDVGLCDPEDDVVIMGVHDTGIYFTYENVEPNKDDRGRQLAIMNLGHQFDNAITTKDDCGKHTRNAEAFHRLLDDLEVTAVKMVDYSLWKVIDNGNAPPLTKVIEGVETTIAPTTAEEKAQIRLELKARSTLLMDISNEHQLKFNFIKDDKSLLQAIEKRLQKLISQLKIHGESISQEDMAMLTMRARRFLKNTGRNFSLNGNETIGFDKSKVECYNFHKRGHYARECRAQRSQDTKHKKSIRRSVPMETPASPALVSCDSLDGYDWSNQTEEGPTNFALMAYSSISSNSKVSTDSNCSSSCLENAKILKEQIDQLLKDLRTSKLNDITYKIGLESIKARLLVYKKIKEFVNEPIVSEPTVKKPVVETSEAKASADKPKVVRKSFGSPLIKDWISDSEDEAESKSKIKKKAAKPTHSSGKRPIHKKTAFANSNVTQNVDTVISKTVNTARPKAVVNAVLGNRVNAVKASASSKDETSAILKTFITGIENLVDHKVKVIRCDNGTEFKNREMNQFCEMKCIMGQYSVARTPQQNGVPERRNTTLIEAARTMLADSKTRIVEENLHIRFNENTPNVVGSGPDWLFDIDALTRTMNYELIVACTHFNNFAGSKSSQDDGFQPLSDSEKKVNEDLSNKSECKDQEKEDNVNNTNNVNAASTNRVNVVSENTNNELSFDPEMPALEDISTFNFTSDHEYDDEEVDMNNMDTTIQVSPSLTTRIHKDHPLDQVIGDLHSTTQTSHMSKNLEEHRNKKDERGIVIRNKARLVTQGHTQEERIDYDEVYAPVARIEAIRLFLAYASFKDFVVYQMDVKIAFLYGEIEEEVYVCQPPEFENLDFLDKVYKVEKALYRLHQAPKAWYETLSTYLLDNRFHRGKIDKTVFIRRHKSNILLIQVYVDDIIFGSTKKELGIALEKMMHENLQISSIGELTFFLGLQVKQKQNGIFISQDKSVTEILKKYGFSEVKNASTPMETQKPLLWDEDGEKVDVHMYRSMTSSLMYLTSSRPDIMFAVCACARYQVNPKVSHLHAVKRIFSTMASTIISLATNPKFNFSKYIFESMVKNLDNVNKFLMYPRFVQVFLGKGSANPTDPHHTPTIIQPSTSKPQKKQQPKKTKRKDTELPQTSGPTTNVADEAVNEEMDDNLVRSATTASSLEVEQDNGHSSNKINSLMRRVKKLEKKQSLRTHKLKRLYKVGLTARVESSDDNEDLGDDASKQRRINLHGEEVFVAKQDETFVEKEVDADQVQHAKPKAKDKRIVFHEPEESTTTTTTIPKTKSQDKGKGKMVKPEPMKKLSKKDQLLLDEEKIRKFFVAKRSEEKRNRPPIRAQQRSIMCTYLKNMEGWKPKSLKKNSFDNIQELFDKAMKWVNTFVDYRTELVVESSKKAQTKVTQDEERVAIDAIPLAVKPPSIVDWKIHKERKKTYYQIIRADESLKILQGKHVKCLMLLVKDLVLSSQVDMRIEQYFLMTDYSLWEVILNGDSPAPTRVIEGVLQPVAPTTAKQRLARKNELKAHGTLLMALLDKHQLKFNTHKDAKTLMEGIEKRLQKLISQLEILKVSLSQEDINLKFLRSLPSEWRTHTLIWRNKTDLEEQSLDDLFNSLKIYEAEIKSSSSASTTT</sequence>
<dbReference type="GO" id="GO:0046872">
    <property type="term" value="F:metal ion binding"/>
    <property type="evidence" value="ECO:0007669"/>
    <property type="project" value="UniProtKB-KW"/>
</dbReference>
<keyword evidence="2" id="KW-0378">Hydrolase</keyword>
<keyword evidence="3" id="KW-0175">Coiled coil</keyword>
<dbReference type="EMBL" id="BKCJ010003986">
    <property type="protein sequence ID" value="GEU58348.1"/>
    <property type="molecule type" value="Genomic_DNA"/>
</dbReference>
<reference evidence="6" key="1">
    <citation type="journal article" date="2019" name="Sci. Rep.">
        <title>Draft genome of Tanacetum cinerariifolium, the natural source of mosquito coil.</title>
        <authorList>
            <person name="Yamashiro T."/>
            <person name="Shiraishi A."/>
            <person name="Satake H."/>
            <person name="Nakayama K."/>
        </authorList>
    </citation>
    <scope>NUCLEOTIDE SEQUENCE</scope>
</reference>
<gene>
    <name evidence="6" type="ORF">Tci_030326</name>
</gene>
<feature type="region of interest" description="Disordered" evidence="4">
    <location>
        <begin position="1417"/>
        <end position="1466"/>
    </location>
</feature>
<accession>A0A6L2L9D4</accession>
<feature type="coiled-coil region" evidence="3">
    <location>
        <begin position="1861"/>
        <end position="1888"/>
    </location>
</feature>
<feature type="domain" description="Integrase catalytic" evidence="5">
    <location>
        <begin position="751"/>
        <end position="960"/>
    </location>
</feature>
<dbReference type="GO" id="GO:0015074">
    <property type="term" value="P:DNA integration"/>
    <property type="evidence" value="ECO:0007669"/>
    <property type="project" value="InterPro"/>
</dbReference>
<dbReference type="GO" id="GO:0003676">
    <property type="term" value="F:nucleic acid binding"/>
    <property type="evidence" value="ECO:0007669"/>
    <property type="project" value="InterPro"/>
</dbReference>
<protein>
    <submittedName>
        <fullName evidence="6">Retrovirus-related Pol polyprotein from transposon TNT 1-94</fullName>
    </submittedName>
</protein>
<dbReference type="Pfam" id="PF07727">
    <property type="entry name" value="RVT_2"/>
    <property type="match status" value="1"/>
</dbReference>
<feature type="region of interest" description="Disordered" evidence="4">
    <location>
        <begin position="736"/>
        <end position="763"/>
    </location>
</feature>
<feature type="compositionally biased region" description="Basic and acidic residues" evidence="4">
    <location>
        <begin position="1606"/>
        <end position="1625"/>
    </location>
</feature>
<feature type="region of interest" description="Disordered" evidence="4">
    <location>
        <begin position="1593"/>
        <end position="1625"/>
    </location>
</feature>
<proteinExistence type="predicted"/>
<dbReference type="InterPro" id="IPR039537">
    <property type="entry name" value="Retrotran_Ty1/copia-like"/>
</dbReference>
<dbReference type="GO" id="GO:0016787">
    <property type="term" value="F:hydrolase activity"/>
    <property type="evidence" value="ECO:0007669"/>
    <property type="project" value="UniProtKB-KW"/>
</dbReference>
<dbReference type="InterPro" id="IPR043502">
    <property type="entry name" value="DNA/RNA_pol_sf"/>
</dbReference>
<dbReference type="InterPro" id="IPR036397">
    <property type="entry name" value="RNaseH_sf"/>
</dbReference>
<feature type="compositionally biased region" description="Low complexity" evidence="4">
    <location>
        <begin position="8"/>
        <end position="48"/>
    </location>
</feature>
<dbReference type="InterPro" id="IPR012337">
    <property type="entry name" value="RNaseH-like_sf"/>
</dbReference>
<feature type="region of interest" description="Disordered" evidence="4">
    <location>
        <begin position="943"/>
        <end position="993"/>
    </location>
</feature>
<feature type="region of interest" description="Disordered" evidence="4">
    <location>
        <begin position="1"/>
        <end position="76"/>
    </location>
</feature>
<feature type="compositionally biased region" description="Basic residues" evidence="4">
    <location>
        <begin position="1435"/>
        <end position="1446"/>
    </location>
</feature>
<evidence type="ECO:0000259" key="5">
    <source>
        <dbReference type="PROSITE" id="PS50994"/>
    </source>
</evidence>
<dbReference type="Gene3D" id="3.30.420.10">
    <property type="entry name" value="Ribonuclease H-like superfamily/Ribonuclease H"/>
    <property type="match status" value="1"/>
</dbReference>
<dbReference type="SUPFAM" id="SSF53098">
    <property type="entry name" value="Ribonuclease H-like"/>
    <property type="match status" value="1"/>
</dbReference>
<dbReference type="PANTHER" id="PTHR42648:SF32">
    <property type="entry name" value="RIBONUCLEASE H-LIKE DOMAIN, GAG-PRE-INTEGRASE DOMAIN PROTEIN-RELATED"/>
    <property type="match status" value="1"/>
</dbReference>
<evidence type="ECO:0000256" key="1">
    <source>
        <dbReference type="ARBA" id="ARBA00022723"/>
    </source>
</evidence>
<organism evidence="6">
    <name type="scientific">Tanacetum cinerariifolium</name>
    <name type="common">Dalmatian daisy</name>
    <name type="synonym">Chrysanthemum cinerariifolium</name>
    <dbReference type="NCBI Taxonomy" id="118510"/>
    <lineage>
        <taxon>Eukaryota</taxon>
        <taxon>Viridiplantae</taxon>
        <taxon>Streptophyta</taxon>
        <taxon>Embryophyta</taxon>
        <taxon>Tracheophyta</taxon>
        <taxon>Spermatophyta</taxon>
        <taxon>Magnoliopsida</taxon>
        <taxon>eudicotyledons</taxon>
        <taxon>Gunneridae</taxon>
        <taxon>Pentapetalae</taxon>
        <taxon>asterids</taxon>
        <taxon>campanulids</taxon>
        <taxon>Asterales</taxon>
        <taxon>Asteraceae</taxon>
        <taxon>Asteroideae</taxon>
        <taxon>Anthemideae</taxon>
        <taxon>Anthemidinae</taxon>
        <taxon>Tanacetum</taxon>
    </lineage>
</organism>
<feature type="compositionally biased region" description="Basic and acidic residues" evidence="4">
    <location>
        <begin position="955"/>
        <end position="978"/>
    </location>
</feature>
<feature type="compositionally biased region" description="Low complexity" evidence="4">
    <location>
        <begin position="979"/>
        <end position="993"/>
    </location>
</feature>
<evidence type="ECO:0000256" key="3">
    <source>
        <dbReference type="SAM" id="Coils"/>
    </source>
</evidence>
<evidence type="ECO:0000256" key="2">
    <source>
        <dbReference type="ARBA" id="ARBA00022801"/>
    </source>
</evidence>
<comment type="caution">
    <text evidence="6">The sequence shown here is derived from an EMBL/GenBank/DDBJ whole genome shotgun (WGS) entry which is preliminary data.</text>
</comment>
<evidence type="ECO:0000256" key="4">
    <source>
        <dbReference type="SAM" id="MobiDB-lite"/>
    </source>
</evidence>
<dbReference type="InterPro" id="IPR013103">
    <property type="entry name" value="RVT_2"/>
</dbReference>
<feature type="compositionally biased region" description="Basic residues" evidence="4">
    <location>
        <begin position="739"/>
        <end position="760"/>
    </location>
</feature>